<dbReference type="SUPFAM" id="SSF56935">
    <property type="entry name" value="Porins"/>
    <property type="match status" value="1"/>
</dbReference>
<gene>
    <name evidence="1" type="ORF">CJ263_00345</name>
</gene>
<evidence type="ECO:0000313" key="2">
    <source>
        <dbReference type="Proteomes" id="UP000215244"/>
    </source>
</evidence>
<dbReference type="RefSeq" id="WP_094995437.1">
    <property type="nucleotide sequence ID" value="NZ_BMJL01000001.1"/>
</dbReference>
<dbReference type="SUPFAM" id="SSF49464">
    <property type="entry name" value="Carboxypeptidase regulatory domain-like"/>
    <property type="match status" value="1"/>
</dbReference>
<dbReference type="Gene3D" id="1.25.40.10">
    <property type="entry name" value="Tetratricopeptide repeat domain"/>
    <property type="match status" value="1"/>
</dbReference>
<name>A0A223V0J2_9FLAO</name>
<dbReference type="Proteomes" id="UP000215244">
    <property type="component" value="Chromosome"/>
</dbReference>
<dbReference type="KEGG" id="marb:CJ263_00345"/>
<accession>A0A223V0J2</accession>
<dbReference type="PROSITE" id="PS50005">
    <property type="entry name" value="TPR"/>
    <property type="match status" value="2"/>
</dbReference>
<dbReference type="EMBL" id="CP022957">
    <property type="protein sequence ID" value="ASV28802.1"/>
    <property type="molecule type" value="Genomic_DNA"/>
</dbReference>
<dbReference type="InterPro" id="IPR019734">
    <property type="entry name" value="TPR_rpt"/>
</dbReference>
<sequence>MKKLLLVLLVLPLISLAQQTGLKTIKGTVRDNSAPMSDVAVSTSITFNTAITDAKGSFSIEAQKGETIIFSHIGMQSVEILVEDITRILNITMYPKTEQLDEVTVTKQTRRLKSQKELEKEYDTNKFLIRTTHGIMDSESSGIVERVLTKDQLMPVDACILELLKSRFPGVLVKGDCITGDGAVFTRGSSSFLQGNSAIFDIDGQVFTNIPMWLSAFSIKRMSILVGSSATSKYGMPGSNGVVVINTLSAPKYDKDLVDQSKLRNNFYDNSAVTQQKLMEGAPDYLKELYASKNAEEAEAVFQNYLYNYSGSFYYLIDSYRYFMELKNKKFAESLVEQHFDRFNNNPLALKSLAYVYDSFQEYEKANELYLDVFVLRPNYGQSYFDLAESYRQIGDYQKALDLYTRYEYLLESGFMSDEQGTFSNLMGLEMNNLIALEGGNLMSKKNLRKYAMEDDFKGTRLVFEWADSEAEFELQFVHPENQYFKWNHTLTDNAERIYDEKKVGYSVTEQLIYDSFEGSWQVNVNYLGNKSLTPTYLKATIYHNYGKASQTAEIKVFKLMTKNVNQQLFTVSNGTNLVSN</sequence>
<protein>
    <submittedName>
        <fullName evidence="1">Uncharacterized protein</fullName>
    </submittedName>
</protein>
<dbReference type="InterPro" id="IPR011990">
    <property type="entry name" value="TPR-like_helical_dom_sf"/>
</dbReference>
<dbReference type="Pfam" id="PF13715">
    <property type="entry name" value="CarbopepD_reg_2"/>
    <property type="match status" value="1"/>
</dbReference>
<reference evidence="1 2" key="1">
    <citation type="submission" date="2017-08" db="EMBL/GenBank/DDBJ databases">
        <title>The complete genome sequence of Maribacter sp. B1, isolated from deep-sea sediment.</title>
        <authorList>
            <person name="Wu Y.-H."/>
            <person name="Cheng H."/>
            <person name="Xu X.-W."/>
        </authorList>
    </citation>
    <scope>NUCLEOTIDE SEQUENCE [LARGE SCALE GENOMIC DNA]</scope>
    <source>
        <strain evidence="1 2">B1</strain>
    </source>
</reference>
<dbReference type="AlphaFoldDB" id="A0A223V0J2"/>
<organism evidence="1 2">
    <name type="scientific">Maribacter cobaltidurans</name>
    <dbReference type="NCBI Taxonomy" id="1178778"/>
    <lineage>
        <taxon>Bacteria</taxon>
        <taxon>Pseudomonadati</taxon>
        <taxon>Bacteroidota</taxon>
        <taxon>Flavobacteriia</taxon>
        <taxon>Flavobacteriales</taxon>
        <taxon>Flavobacteriaceae</taxon>
        <taxon>Maribacter</taxon>
    </lineage>
</organism>
<dbReference type="SUPFAM" id="SSF48452">
    <property type="entry name" value="TPR-like"/>
    <property type="match status" value="1"/>
</dbReference>
<dbReference type="InterPro" id="IPR008969">
    <property type="entry name" value="CarboxyPept-like_regulatory"/>
</dbReference>
<evidence type="ECO:0000313" key="1">
    <source>
        <dbReference type="EMBL" id="ASV28802.1"/>
    </source>
</evidence>
<proteinExistence type="predicted"/>
<dbReference type="OrthoDB" id="1079187at2"/>
<keyword evidence="2" id="KW-1185">Reference proteome</keyword>